<dbReference type="EMBL" id="CP113088">
    <property type="protein sequence ID" value="WAC03610.1"/>
    <property type="molecule type" value="Genomic_DNA"/>
</dbReference>
<name>A0A9E8MZ93_9FLAO</name>
<feature type="domain" description="DUF4136" evidence="1">
    <location>
        <begin position="21"/>
        <end position="74"/>
    </location>
</feature>
<keyword evidence="3" id="KW-1185">Reference proteome</keyword>
<evidence type="ECO:0000313" key="3">
    <source>
        <dbReference type="Proteomes" id="UP001164705"/>
    </source>
</evidence>
<protein>
    <submittedName>
        <fullName evidence="2">DUF4136 domain-containing protein</fullName>
    </submittedName>
</protein>
<gene>
    <name evidence="2" type="ORF">N7U66_09160</name>
</gene>
<dbReference type="Pfam" id="PF13590">
    <property type="entry name" value="DUF4136"/>
    <property type="match status" value="1"/>
</dbReference>
<dbReference type="InterPro" id="IPR025411">
    <property type="entry name" value="DUF4136"/>
</dbReference>
<dbReference type="RefSeq" id="WP_267678245.1">
    <property type="nucleotide sequence ID" value="NZ_CP113088.1"/>
</dbReference>
<evidence type="ECO:0000259" key="1">
    <source>
        <dbReference type="Pfam" id="PF13590"/>
    </source>
</evidence>
<dbReference type="AlphaFoldDB" id="A0A9E8MZ93"/>
<accession>A0A9E8MZ93</accession>
<proteinExistence type="predicted"/>
<organism evidence="2 3">
    <name type="scientific">Lacinutrix neustonica</name>
    <dbReference type="NCBI Taxonomy" id="2980107"/>
    <lineage>
        <taxon>Bacteria</taxon>
        <taxon>Pseudomonadati</taxon>
        <taxon>Bacteroidota</taxon>
        <taxon>Flavobacteriia</taxon>
        <taxon>Flavobacteriales</taxon>
        <taxon>Flavobacteriaceae</taxon>
        <taxon>Lacinutrix</taxon>
    </lineage>
</organism>
<dbReference type="Proteomes" id="UP001164705">
    <property type="component" value="Chromosome"/>
</dbReference>
<sequence>MKMLRNVLLFLCIVSCAPIYVTYDYEKSTQFSDYKSYNFYDDMETGFTGLDEKRFIAALEAKLNSIGLEKSETPAFFNRCKK</sequence>
<dbReference type="KEGG" id="lnu:N7U66_09160"/>
<dbReference type="Gene3D" id="3.30.160.670">
    <property type="match status" value="1"/>
</dbReference>
<evidence type="ECO:0000313" key="2">
    <source>
        <dbReference type="EMBL" id="WAC03610.1"/>
    </source>
</evidence>
<reference evidence="2" key="1">
    <citation type="submission" date="2022-11" db="EMBL/GenBank/DDBJ databases">
        <title>Lacinutrix neustonica HL-RS19T sp. nov., isolated from the surface microlayer sample of brackish Lake Shihwa.</title>
        <authorList>
            <person name="Choi J.Y."/>
            <person name="Hwang C.Y."/>
        </authorList>
    </citation>
    <scope>NUCLEOTIDE SEQUENCE</scope>
    <source>
        <strain evidence="2">HL-RS19</strain>
    </source>
</reference>